<gene>
    <name evidence="2" type="ORF">LACBIDRAFT_295578</name>
</gene>
<evidence type="ECO:0000313" key="2">
    <source>
        <dbReference type="EMBL" id="EDR01463.1"/>
    </source>
</evidence>
<evidence type="ECO:0000256" key="1">
    <source>
        <dbReference type="SAM" id="MobiDB-lite"/>
    </source>
</evidence>
<feature type="region of interest" description="Disordered" evidence="1">
    <location>
        <begin position="163"/>
        <end position="190"/>
    </location>
</feature>
<dbReference type="Proteomes" id="UP000001194">
    <property type="component" value="Unassembled WGS sequence"/>
</dbReference>
<feature type="region of interest" description="Disordered" evidence="1">
    <location>
        <begin position="1"/>
        <end position="45"/>
    </location>
</feature>
<dbReference type="EMBL" id="DS547138">
    <property type="protein sequence ID" value="EDR01463.1"/>
    <property type="molecule type" value="Genomic_DNA"/>
</dbReference>
<organism evidence="3">
    <name type="scientific">Laccaria bicolor (strain S238N-H82 / ATCC MYA-4686)</name>
    <name type="common">Bicoloured deceiver</name>
    <name type="synonym">Laccaria laccata var. bicolor</name>
    <dbReference type="NCBI Taxonomy" id="486041"/>
    <lineage>
        <taxon>Eukaryota</taxon>
        <taxon>Fungi</taxon>
        <taxon>Dikarya</taxon>
        <taxon>Basidiomycota</taxon>
        <taxon>Agaricomycotina</taxon>
        <taxon>Agaricomycetes</taxon>
        <taxon>Agaricomycetidae</taxon>
        <taxon>Agaricales</taxon>
        <taxon>Agaricineae</taxon>
        <taxon>Hydnangiaceae</taxon>
        <taxon>Laccaria</taxon>
    </lineage>
</organism>
<dbReference type="OrthoDB" id="10365505at2759"/>
<evidence type="ECO:0000313" key="3">
    <source>
        <dbReference type="Proteomes" id="UP000001194"/>
    </source>
</evidence>
<dbReference type="KEGG" id="lbc:LACBIDRAFT_295578"/>
<sequence>MSNIRTLADLERREQVAANPISPASSITQESSSIPQASAPKGRTMRTDMMSNASGITLSGGTFTNVGGTILRPMASTVAATSQPDTPVDVDENDSIITSAFHKVDNLTVTPGATVKIDNIGTQLMHGQRPKKGQNMHTTLFDGLTNSTFGGGVFTNASSVTYYPTSTSSSGEETPDEGIRVAPSISTTIH</sequence>
<reference evidence="2 3" key="1">
    <citation type="journal article" date="2008" name="Nature">
        <title>The genome of Laccaria bicolor provides insights into mycorrhizal symbiosis.</title>
        <authorList>
            <person name="Martin F."/>
            <person name="Aerts A."/>
            <person name="Ahren D."/>
            <person name="Brun A."/>
            <person name="Danchin E.G.J."/>
            <person name="Duchaussoy F."/>
            <person name="Gibon J."/>
            <person name="Kohler A."/>
            <person name="Lindquist E."/>
            <person name="Pereda V."/>
            <person name="Salamov A."/>
            <person name="Shapiro H.J."/>
            <person name="Wuyts J."/>
            <person name="Blaudez D."/>
            <person name="Buee M."/>
            <person name="Brokstein P."/>
            <person name="Canbaeck B."/>
            <person name="Cohen D."/>
            <person name="Courty P.E."/>
            <person name="Coutinho P.M."/>
            <person name="Delaruelle C."/>
            <person name="Detter J.C."/>
            <person name="Deveau A."/>
            <person name="DiFazio S."/>
            <person name="Duplessis S."/>
            <person name="Fraissinet-Tachet L."/>
            <person name="Lucic E."/>
            <person name="Frey-Klett P."/>
            <person name="Fourrey C."/>
            <person name="Feussner I."/>
            <person name="Gay G."/>
            <person name="Grimwood J."/>
            <person name="Hoegger P.J."/>
            <person name="Jain P."/>
            <person name="Kilaru S."/>
            <person name="Labbe J."/>
            <person name="Lin Y.C."/>
            <person name="Legue V."/>
            <person name="Le Tacon F."/>
            <person name="Marmeisse R."/>
            <person name="Melayah D."/>
            <person name="Montanini B."/>
            <person name="Muratet M."/>
            <person name="Nehls U."/>
            <person name="Niculita-Hirzel H."/>
            <person name="Oudot-Le Secq M.P."/>
            <person name="Peter M."/>
            <person name="Quesneville H."/>
            <person name="Rajashekar B."/>
            <person name="Reich M."/>
            <person name="Rouhier N."/>
            <person name="Schmutz J."/>
            <person name="Yin T."/>
            <person name="Chalot M."/>
            <person name="Henrissat B."/>
            <person name="Kuees U."/>
            <person name="Lucas S."/>
            <person name="Van de Peer Y."/>
            <person name="Podila G.K."/>
            <person name="Polle A."/>
            <person name="Pukkila P.J."/>
            <person name="Richardson P.M."/>
            <person name="Rouze P."/>
            <person name="Sanders I.R."/>
            <person name="Stajich J.E."/>
            <person name="Tunlid A."/>
            <person name="Tuskan G."/>
            <person name="Grigoriev I.V."/>
        </authorList>
    </citation>
    <scope>NUCLEOTIDE SEQUENCE [LARGE SCALE GENOMIC DNA]</scope>
    <source>
        <strain evidence="3">S238N-H82 / ATCC MYA-4686</strain>
    </source>
</reference>
<accession>B0DV77</accession>
<protein>
    <submittedName>
        <fullName evidence="2">Predicted protein</fullName>
    </submittedName>
</protein>
<feature type="compositionally biased region" description="Low complexity" evidence="1">
    <location>
        <begin position="163"/>
        <end position="172"/>
    </location>
</feature>
<proteinExistence type="predicted"/>
<dbReference type="AlphaFoldDB" id="B0DV77"/>
<dbReference type="HOGENOM" id="CLU_103431_0_0_1"/>
<feature type="compositionally biased region" description="Polar residues" evidence="1">
    <location>
        <begin position="22"/>
        <end position="36"/>
    </location>
</feature>
<dbReference type="RefSeq" id="XP_001887815.1">
    <property type="nucleotide sequence ID" value="XM_001887780.1"/>
</dbReference>
<dbReference type="GeneID" id="6083455"/>
<dbReference type="InParanoid" id="B0DV77"/>
<keyword evidence="3" id="KW-1185">Reference proteome</keyword>
<name>B0DV77_LACBS</name>